<dbReference type="InterPro" id="IPR046037">
    <property type="entry name" value="DUF5995"/>
</dbReference>
<dbReference type="STRING" id="540747.SAMN04488031_10555"/>
<organism evidence="1 3">
    <name type="scientific">Roseovarius indicus</name>
    <dbReference type="NCBI Taxonomy" id="540747"/>
    <lineage>
        <taxon>Bacteria</taxon>
        <taxon>Pseudomonadati</taxon>
        <taxon>Pseudomonadota</taxon>
        <taxon>Alphaproteobacteria</taxon>
        <taxon>Rhodobacterales</taxon>
        <taxon>Roseobacteraceae</taxon>
        <taxon>Roseovarius</taxon>
    </lineage>
</organism>
<reference evidence="1 3" key="1">
    <citation type="submission" date="2015-04" db="EMBL/GenBank/DDBJ databases">
        <title>The draft genome sequence of Roseovarius indicus B108T.</title>
        <authorList>
            <person name="Li G."/>
            <person name="Lai Q."/>
            <person name="Shao Z."/>
            <person name="Yan P."/>
        </authorList>
    </citation>
    <scope>NUCLEOTIDE SEQUENCE [LARGE SCALE GENOMIC DNA]</scope>
    <source>
        <strain evidence="1 3">B108</strain>
    </source>
</reference>
<sequence>MTAERCGAEAILGRIEADMQRFLDMEDDRNGRVHSLFAGLYVQTTRHWLAELAESEAPEFAHAVIPRFYALYEEGVLRHLETPVRQVPRQWRMYHRLARRLTMRSPISAHLALISLGARAHIRHDLGIAIAQVLREVEAGRLTIPVIDREQFVGSLSARAFLKAALDYVDWHRQRQSGWRWAVLGGYGRGLIVLRRIWVPVMEGWRRRAYDDGEALVAETPEARARVETFRPAEP</sequence>
<evidence type="ECO:0000313" key="3">
    <source>
        <dbReference type="Proteomes" id="UP000051401"/>
    </source>
</evidence>
<proteinExistence type="predicted"/>
<dbReference type="EMBL" id="LAXI01000014">
    <property type="protein sequence ID" value="KRS16340.1"/>
    <property type="molecule type" value="Genomic_DNA"/>
</dbReference>
<evidence type="ECO:0000313" key="1">
    <source>
        <dbReference type="EMBL" id="KRS16340.1"/>
    </source>
</evidence>
<dbReference type="KEGG" id="rid:RIdsm_04331"/>
<dbReference type="Pfam" id="PF19458">
    <property type="entry name" value="DUF5995"/>
    <property type="match status" value="1"/>
</dbReference>
<dbReference type="PATRIC" id="fig|540747.5.peg.1463"/>
<dbReference type="AlphaFoldDB" id="A0A0T5P5L2"/>
<name>A0A0T5P5L2_9RHOB</name>
<accession>A0A0T5P5L2</accession>
<dbReference type="RefSeq" id="WP_057818288.1">
    <property type="nucleotide sequence ID" value="NZ_CP031598.1"/>
</dbReference>
<protein>
    <submittedName>
        <fullName evidence="1">Uncharacterized protein</fullName>
    </submittedName>
</protein>
<dbReference type="EMBL" id="CP031598">
    <property type="protein sequence ID" value="QEW28500.1"/>
    <property type="molecule type" value="Genomic_DNA"/>
</dbReference>
<reference evidence="2 4" key="2">
    <citation type="submission" date="2018-08" db="EMBL/GenBank/DDBJ databases">
        <title>Genetic Globetrotter - A new plasmid hitch-hiking vast phylogenetic and geographic distances.</title>
        <authorList>
            <person name="Vollmers J."/>
            <person name="Petersen J."/>
        </authorList>
    </citation>
    <scope>NUCLEOTIDE SEQUENCE [LARGE SCALE GENOMIC DNA]</scope>
    <source>
        <strain evidence="2 4">DSM 26383</strain>
    </source>
</reference>
<evidence type="ECO:0000313" key="4">
    <source>
        <dbReference type="Proteomes" id="UP000325785"/>
    </source>
</evidence>
<dbReference type="OrthoDB" id="7876935at2"/>
<dbReference type="Proteomes" id="UP000051401">
    <property type="component" value="Unassembled WGS sequence"/>
</dbReference>
<evidence type="ECO:0000313" key="2">
    <source>
        <dbReference type="EMBL" id="QEW28500.1"/>
    </source>
</evidence>
<dbReference type="Proteomes" id="UP000325785">
    <property type="component" value="Chromosome"/>
</dbReference>
<gene>
    <name evidence="2" type="ORF">RIdsm_04331</name>
    <name evidence="1" type="ORF">XM52_18550</name>
</gene>
<keyword evidence="3" id="KW-1185">Reference proteome</keyword>